<name>A0A516X4Q9_9ACTN</name>
<dbReference type="OrthoDB" id="5193416at2"/>
<feature type="transmembrane region" description="Helical" evidence="1">
    <location>
        <begin position="6"/>
        <end position="26"/>
    </location>
</feature>
<keyword evidence="1" id="KW-0472">Membrane</keyword>
<dbReference type="Proteomes" id="UP000317344">
    <property type="component" value="Chromosome"/>
</dbReference>
<keyword evidence="1" id="KW-1133">Transmembrane helix</keyword>
<reference evidence="2 3" key="2">
    <citation type="submission" date="2019-07" db="EMBL/GenBank/DDBJ databases">
        <authorList>
            <person name="Huang Y."/>
        </authorList>
    </citation>
    <scope>NUCLEOTIDE SEQUENCE [LARGE SCALE GENOMIC DNA]</scope>
    <source>
        <strain evidence="2 3">HY188</strain>
    </source>
</reference>
<keyword evidence="3" id="KW-1185">Reference proteome</keyword>
<organism evidence="2 3">
    <name type="scientific">Tomitella fengzijianii</name>
    <dbReference type="NCBI Taxonomy" id="2597660"/>
    <lineage>
        <taxon>Bacteria</taxon>
        <taxon>Bacillati</taxon>
        <taxon>Actinomycetota</taxon>
        <taxon>Actinomycetes</taxon>
        <taxon>Mycobacteriales</taxon>
        <taxon>Tomitella</taxon>
    </lineage>
</organism>
<dbReference type="EMBL" id="CP041765">
    <property type="protein sequence ID" value="QDQ98069.1"/>
    <property type="molecule type" value="Genomic_DNA"/>
</dbReference>
<evidence type="ECO:0000256" key="1">
    <source>
        <dbReference type="SAM" id="Phobius"/>
    </source>
</evidence>
<reference evidence="2 3" key="1">
    <citation type="submission" date="2019-07" db="EMBL/GenBank/DDBJ databases">
        <title>Tomitella cavernea sp. nov., an actinomycete isolated from soil.</title>
        <authorList>
            <person name="Cheng J."/>
        </authorList>
    </citation>
    <scope>NUCLEOTIDE SEQUENCE [LARGE SCALE GENOMIC DNA]</scope>
    <source>
        <strain evidence="2 3">HY188</strain>
    </source>
</reference>
<dbReference type="KEGG" id="toy:FO059_13055"/>
<evidence type="ECO:0000313" key="3">
    <source>
        <dbReference type="Proteomes" id="UP000317344"/>
    </source>
</evidence>
<protein>
    <submittedName>
        <fullName evidence="2">Uncharacterized protein</fullName>
    </submittedName>
</protein>
<dbReference type="RefSeq" id="WP_143909381.1">
    <property type="nucleotide sequence ID" value="NZ_CP041765.1"/>
</dbReference>
<accession>A0A516X4Q9</accession>
<proteinExistence type="predicted"/>
<sequence length="79" mass="8500">MTIWETVLIYLGAPLLITIVMAIWGLTSRVAKPKYYTLGEKWTGGTVWWGAVDEAPWHAHGTGRAIEAGVSGGAASGNW</sequence>
<gene>
    <name evidence="2" type="ORF">FO059_13055</name>
</gene>
<dbReference type="AlphaFoldDB" id="A0A516X4Q9"/>
<keyword evidence="1" id="KW-0812">Transmembrane</keyword>
<evidence type="ECO:0000313" key="2">
    <source>
        <dbReference type="EMBL" id="QDQ98069.1"/>
    </source>
</evidence>